<comment type="caution">
    <text evidence="1">The sequence shown here is derived from an EMBL/GenBank/DDBJ whole genome shotgun (WGS) entry which is preliminary data.</text>
</comment>
<accession>A0ACB9NP77</accession>
<dbReference type="EMBL" id="CM039431">
    <property type="protein sequence ID" value="KAI4337965.1"/>
    <property type="molecule type" value="Genomic_DNA"/>
</dbReference>
<evidence type="ECO:0000313" key="1">
    <source>
        <dbReference type="EMBL" id="KAI4337965.1"/>
    </source>
</evidence>
<proteinExistence type="predicted"/>
<organism evidence="1 2">
    <name type="scientific">Bauhinia variegata</name>
    <name type="common">Purple orchid tree</name>
    <name type="synonym">Phanera variegata</name>
    <dbReference type="NCBI Taxonomy" id="167791"/>
    <lineage>
        <taxon>Eukaryota</taxon>
        <taxon>Viridiplantae</taxon>
        <taxon>Streptophyta</taxon>
        <taxon>Embryophyta</taxon>
        <taxon>Tracheophyta</taxon>
        <taxon>Spermatophyta</taxon>
        <taxon>Magnoliopsida</taxon>
        <taxon>eudicotyledons</taxon>
        <taxon>Gunneridae</taxon>
        <taxon>Pentapetalae</taxon>
        <taxon>rosids</taxon>
        <taxon>fabids</taxon>
        <taxon>Fabales</taxon>
        <taxon>Fabaceae</taxon>
        <taxon>Cercidoideae</taxon>
        <taxon>Cercideae</taxon>
        <taxon>Bauhiniinae</taxon>
        <taxon>Bauhinia</taxon>
    </lineage>
</organism>
<gene>
    <name evidence="1" type="ORF">L6164_016326</name>
</gene>
<evidence type="ECO:0000313" key="2">
    <source>
        <dbReference type="Proteomes" id="UP000828941"/>
    </source>
</evidence>
<name>A0ACB9NP77_BAUVA</name>
<protein>
    <submittedName>
        <fullName evidence="1">Uncharacterized protein</fullName>
    </submittedName>
</protein>
<keyword evidence="2" id="KW-1185">Reference proteome</keyword>
<sequence>MISETEIFNISGPSYLTNVDWSCEDHRRSVIASVVQGVYVLEHDRQQNRLGPKSVAPAWWEFFHFYLNNVLVDNADHSMFGVVLELKLPPTYPKNCSLNAPKYLIAFRGTLTGPDTRSRDFHLDLKCILNRLHYSSRFQLAVRTIDNTVAKAGPANVWLAGHSLGSAIALLAGKNMVKKGYSLPTYLFNSPFTSAPLERINHQTVKQGIHIVSSVAKAGLSAALKSRCHNGSHLQENDPFAVLSHWLPYLFVNPADHICSGYLSYFGHRETMEKIGAGKIEKLATKHTVESLLSCALDRNSEPLHLLPSAQLIVNMGQTLNFRAAHGIEQWWDPNLRTQSHVYVYN</sequence>
<reference evidence="1 2" key="1">
    <citation type="journal article" date="2022" name="DNA Res.">
        <title>Chromosomal-level genome assembly of the orchid tree Bauhinia variegata (Leguminosae; Cercidoideae) supports the allotetraploid origin hypothesis of Bauhinia.</title>
        <authorList>
            <person name="Zhong Y."/>
            <person name="Chen Y."/>
            <person name="Zheng D."/>
            <person name="Pang J."/>
            <person name="Liu Y."/>
            <person name="Luo S."/>
            <person name="Meng S."/>
            <person name="Qian L."/>
            <person name="Wei D."/>
            <person name="Dai S."/>
            <person name="Zhou R."/>
        </authorList>
    </citation>
    <scope>NUCLEOTIDE SEQUENCE [LARGE SCALE GENOMIC DNA]</scope>
    <source>
        <strain evidence="1">BV-YZ2020</strain>
    </source>
</reference>
<dbReference type="Proteomes" id="UP000828941">
    <property type="component" value="Chromosome 6"/>
</dbReference>